<evidence type="ECO:0000313" key="2">
    <source>
        <dbReference type="Proteomes" id="UP000049979"/>
    </source>
</evidence>
<dbReference type="InterPro" id="IPR045705">
    <property type="entry name" value="DUF6061"/>
</dbReference>
<dbReference type="GeneID" id="303259020"/>
<dbReference type="EMBL" id="CVRR01000005">
    <property type="protein sequence ID" value="CRL34071.1"/>
    <property type="molecule type" value="Genomic_DNA"/>
</dbReference>
<evidence type="ECO:0000313" key="1">
    <source>
        <dbReference type="EMBL" id="CRL34071.1"/>
    </source>
</evidence>
<accession>A0A0M6WG25</accession>
<evidence type="ECO:0008006" key="3">
    <source>
        <dbReference type="Google" id="ProtNLM"/>
    </source>
</evidence>
<protein>
    <recommendedName>
        <fullName evidence="3">Toxin-antitoxin system protein</fullName>
    </recommendedName>
</protein>
<keyword evidence="2" id="KW-1185">Reference proteome</keyword>
<proteinExistence type="predicted"/>
<gene>
    <name evidence="1" type="ORF">M72_03851</name>
</gene>
<name>A0A0M6WG25_9FIRM</name>
<dbReference type="Pfam" id="PF19537">
    <property type="entry name" value="DUF6061"/>
    <property type="match status" value="1"/>
</dbReference>
<dbReference type="OrthoDB" id="9796736at2"/>
<dbReference type="Proteomes" id="UP000049979">
    <property type="component" value="Unassembled WGS sequence"/>
</dbReference>
<dbReference type="RefSeq" id="WP_008397019.1">
    <property type="nucleotide sequence ID" value="NZ_CP173697.1"/>
</dbReference>
<reference evidence="2" key="1">
    <citation type="submission" date="2015-05" db="EMBL/GenBank/DDBJ databases">
        <authorList>
            <consortium name="Pathogen Informatics"/>
        </authorList>
    </citation>
    <scope>NUCLEOTIDE SEQUENCE [LARGE SCALE GENOMIC DNA]</scope>
    <source>
        <strain evidence="2">M72</strain>
    </source>
</reference>
<sequence length="80" mass="9441">MNIVHAEYNKYHNIIDINYYNGYILRIDCGKAEDGLITTPNSQRMLDALAIDNPLEYARLYLDSEMQDWVNAMNMEWYST</sequence>
<dbReference type="AlphaFoldDB" id="A0A0M6WG25"/>
<organism evidence="1 2">
    <name type="scientific">Roseburia faecis</name>
    <dbReference type="NCBI Taxonomy" id="301302"/>
    <lineage>
        <taxon>Bacteria</taxon>
        <taxon>Bacillati</taxon>
        <taxon>Bacillota</taxon>
        <taxon>Clostridia</taxon>
        <taxon>Lachnospirales</taxon>
        <taxon>Lachnospiraceae</taxon>
        <taxon>Roseburia</taxon>
    </lineage>
</organism>